<dbReference type="InterPro" id="IPR013094">
    <property type="entry name" value="AB_hydrolase_3"/>
</dbReference>
<gene>
    <name evidence="5" type="ORF">DM01DRAFT_1340471</name>
</gene>
<dbReference type="PANTHER" id="PTHR48081:SF8">
    <property type="entry name" value="ALPHA_BETA HYDROLASE FOLD-3 DOMAIN-CONTAINING PROTEIN-RELATED"/>
    <property type="match status" value="1"/>
</dbReference>
<feature type="domain" description="Alpha/beta hydrolase fold-3" evidence="4">
    <location>
        <begin position="85"/>
        <end position="298"/>
    </location>
</feature>
<reference evidence="5 6" key="1">
    <citation type="submission" date="2016-07" db="EMBL/GenBank/DDBJ databases">
        <title>Pervasive Adenine N6-methylation of Active Genes in Fungi.</title>
        <authorList>
            <consortium name="DOE Joint Genome Institute"/>
            <person name="Mondo S.J."/>
            <person name="Dannebaum R.O."/>
            <person name="Kuo R.C."/>
            <person name="Labutti K."/>
            <person name="Haridas S."/>
            <person name="Kuo A."/>
            <person name="Salamov A."/>
            <person name="Ahrendt S.R."/>
            <person name="Lipzen A."/>
            <person name="Sullivan W."/>
            <person name="Andreopoulos W.B."/>
            <person name="Clum A."/>
            <person name="Lindquist E."/>
            <person name="Daum C."/>
            <person name="Ramamoorthy G.K."/>
            <person name="Gryganskyi A."/>
            <person name="Culley D."/>
            <person name="Magnuson J.K."/>
            <person name="James T.Y."/>
            <person name="O'Malley M.A."/>
            <person name="Stajich J.E."/>
            <person name="Spatafora J.W."/>
            <person name="Visel A."/>
            <person name="Grigoriev I.V."/>
        </authorList>
    </citation>
    <scope>NUCLEOTIDE SEQUENCE [LARGE SCALE GENOMIC DNA]</scope>
    <source>
        <strain evidence="5 6">NRRL 3301</strain>
    </source>
</reference>
<protein>
    <recommendedName>
        <fullName evidence="4">Alpha/beta hydrolase fold-3 domain-containing protein</fullName>
    </recommendedName>
</protein>
<dbReference type="Pfam" id="PF07859">
    <property type="entry name" value="Abhydrolase_3"/>
    <property type="match status" value="1"/>
</dbReference>
<evidence type="ECO:0000256" key="3">
    <source>
        <dbReference type="PROSITE-ProRule" id="PRU10038"/>
    </source>
</evidence>
<name>A0A1X2G441_9FUNG</name>
<dbReference type="Gene3D" id="3.40.50.1820">
    <property type="entry name" value="alpha/beta hydrolase"/>
    <property type="match status" value="1"/>
</dbReference>
<evidence type="ECO:0000313" key="5">
    <source>
        <dbReference type="EMBL" id="ORX44288.1"/>
    </source>
</evidence>
<dbReference type="OrthoDB" id="408631at2759"/>
<dbReference type="SUPFAM" id="SSF53474">
    <property type="entry name" value="alpha/beta-Hydrolases"/>
    <property type="match status" value="1"/>
</dbReference>
<evidence type="ECO:0000256" key="1">
    <source>
        <dbReference type="ARBA" id="ARBA00010515"/>
    </source>
</evidence>
<dbReference type="InterPro" id="IPR050300">
    <property type="entry name" value="GDXG_lipolytic_enzyme"/>
</dbReference>
<dbReference type="Proteomes" id="UP000242146">
    <property type="component" value="Unassembled WGS sequence"/>
</dbReference>
<dbReference type="AlphaFoldDB" id="A0A1X2G441"/>
<dbReference type="GO" id="GO:0016787">
    <property type="term" value="F:hydrolase activity"/>
    <property type="evidence" value="ECO:0007669"/>
    <property type="project" value="UniProtKB-KW"/>
</dbReference>
<comment type="caution">
    <text evidence="5">The sequence shown here is derived from an EMBL/GenBank/DDBJ whole genome shotgun (WGS) entry which is preliminary data.</text>
</comment>
<dbReference type="STRING" id="101127.A0A1X2G441"/>
<evidence type="ECO:0000313" key="6">
    <source>
        <dbReference type="Proteomes" id="UP000242146"/>
    </source>
</evidence>
<evidence type="ECO:0000259" key="4">
    <source>
        <dbReference type="Pfam" id="PF07859"/>
    </source>
</evidence>
<keyword evidence="2" id="KW-0378">Hydrolase</keyword>
<dbReference type="PROSITE" id="PS01174">
    <property type="entry name" value="LIPASE_GDXG_SER"/>
    <property type="match status" value="1"/>
</dbReference>
<proteinExistence type="inferred from homology"/>
<dbReference type="PANTHER" id="PTHR48081">
    <property type="entry name" value="AB HYDROLASE SUPERFAMILY PROTEIN C4A8.06C"/>
    <property type="match status" value="1"/>
</dbReference>
<dbReference type="InterPro" id="IPR029058">
    <property type="entry name" value="AB_hydrolase_fold"/>
</dbReference>
<evidence type="ECO:0000256" key="2">
    <source>
        <dbReference type="ARBA" id="ARBA00022801"/>
    </source>
</evidence>
<dbReference type="EMBL" id="MCGT01000049">
    <property type="protein sequence ID" value="ORX44288.1"/>
    <property type="molecule type" value="Genomic_DNA"/>
</dbReference>
<dbReference type="InterPro" id="IPR033140">
    <property type="entry name" value="Lipase_GDXG_put_SER_AS"/>
</dbReference>
<accession>A0A1X2G441</accession>
<comment type="similarity">
    <text evidence="1">Belongs to the 'GDXG' lipolytic enzyme family.</text>
</comment>
<organism evidence="5 6">
    <name type="scientific">Hesseltinella vesiculosa</name>
    <dbReference type="NCBI Taxonomy" id="101127"/>
    <lineage>
        <taxon>Eukaryota</taxon>
        <taxon>Fungi</taxon>
        <taxon>Fungi incertae sedis</taxon>
        <taxon>Mucoromycota</taxon>
        <taxon>Mucoromycotina</taxon>
        <taxon>Mucoromycetes</taxon>
        <taxon>Mucorales</taxon>
        <taxon>Cunninghamellaceae</taxon>
        <taxon>Hesseltinella</taxon>
    </lineage>
</organism>
<keyword evidence="6" id="KW-1185">Reference proteome</keyword>
<sequence>MTYSYVPKPHSAYIDTIDAMKNLNAMMFDLGIPAFRQLLSSVPRSPTPGLPQTSTKQRDIPVVDHHIRLFTVRPPGTENKILPGLIFIHGGGFCLGDFASYEKFIKDLCKRTKMAILFFEYSLAPEIQFPTATEECFEATLWIHEHASDLNVDANKLVLSGDSSGANLATVTSIFLKDRGFPDIIKGQILLYPAVTSASDLPNYESTRLFGDGKFILSEKYMQFSDENYLPDESFSDDYRFAPIMATSKQLQGLPRALVISAECDVLRDSGEHYAQRLSEAGVDTSSVRVNSVMHGYCSLPIETSAYRQTLDLFSTFVDNCLTEK</sequence>
<feature type="active site" evidence="3">
    <location>
        <position position="163"/>
    </location>
</feature>